<keyword evidence="6 7" id="KW-0961">Cell wall biogenesis/degradation</keyword>
<dbReference type="Gene3D" id="3.30.1490.480">
    <property type="entry name" value="Endolytic murein transglycosylase"/>
    <property type="match status" value="1"/>
</dbReference>
<dbReference type="GO" id="GO:0008932">
    <property type="term" value="F:lytic endotransglycosylase activity"/>
    <property type="evidence" value="ECO:0007669"/>
    <property type="project" value="UniProtKB-UniRule"/>
</dbReference>
<gene>
    <name evidence="7" type="primary">mltG</name>
    <name evidence="9" type="ORF">BJY18_002160</name>
</gene>
<evidence type="ECO:0000256" key="1">
    <source>
        <dbReference type="ARBA" id="ARBA00022475"/>
    </source>
</evidence>
<dbReference type="EMBL" id="JACHMG010000001">
    <property type="protein sequence ID" value="MBB4684675.1"/>
    <property type="molecule type" value="Genomic_DNA"/>
</dbReference>
<name>A0A840IT85_9PSEU</name>
<organism evidence="9 10">
    <name type="scientific">Amycolatopsis jiangsuensis</name>
    <dbReference type="NCBI Taxonomy" id="1181879"/>
    <lineage>
        <taxon>Bacteria</taxon>
        <taxon>Bacillati</taxon>
        <taxon>Actinomycetota</taxon>
        <taxon>Actinomycetes</taxon>
        <taxon>Pseudonocardiales</taxon>
        <taxon>Pseudonocardiaceae</taxon>
        <taxon>Amycolatopsis</taxon>
    </lineage>
</organism>
<dbReference type="HAMAP" id="MF_02065">
    <property type="entry name" value="MltG"/>
    <property type="match status" value="1"/>
</dbReference>
<feature type="compositionally biased region" description="Basic and acidic residues" evidence="8">
    <location>
        <begin position="234"/>
        <end position="245"/>
    </location>
</feature>
<dbReference type="AlphaFoldDB" id="A0A840IT85"/>
<evidence type="ECO:0000256" key="2">
    <source>
        <dbReference type="ARBA" id="ARBA00022692"/>
    </source>
</evidence>
<evidence type="ECO:0000256" key="8">
    <source>
        <dbReference type="SAM" id="MobiDB-lite"/>
    </source>
</evidence>
<feature type="compositionally biased region" description="Pro residues" evidence="8">
    <location>
        <begin position="132"/>
        <end position="154"/>
    </location>
</feature>
<feature type="compositionally biased region" description="Acidic residues" evidence="8">
    <location>
        <begin position="271"/>
        <end position="284"/>
    </location>
</feature>
<dbReference type="EC" id="4.2.2.29" evidence="7"/>
<dbReference type="GO" id="GO:0009252">
    <property type="term" value="P:peptidoglycan biosynthetic process"/>
    <property type="evidence" value="ECO:0007669"/>
    <property type="project" value="UniProtKB-UniRule"/>
</dbReference>
<feature type="region of interest" description="Disordered" evidence="8">
    <location>
        <begin position="1"/>
        <end position="293"/>
    </location>
</feature>
<evidence type="ECO:0000256" key="5">
    <source>
        <dbReference type="ARBA" id="ARBA00023239"/>
    </source>
</evidence>
<accession>A0A840IT85</accession>
<keyword evidence="4 7" id="KW-0472">Membrane</keyword>
<dbReference type="GO" id="GO:0071555">
    <property type="term" value="P:cell wall organization"/>
    <property type="evidence" value="ECO:0007669"/>
    <property type="project" value="UniProtKB-KW"/>
</dbReference>
<keyword evidence="10" id="KW-1185">Reference proteome</keyword>
<keyword evidence="1 7" id="KW-1003">Cell membrane</keyword>
<feature type="transmembrane region" description="Helical" evidence="7">
    <location>
        <begin position="297"/>
        <end position="318"/>
    </location>
</feature>
<proteinExistence type="inferred from homology"/>
<evidence type="ECO:0000256" key="3">
    <source>
        <dbReference type="ARBA" id="ARBA00022989"/>
    </source>
</evidence>
<evidence type="ECO:0000313" key="9">
    <source>
        <dbReference type="EMBL" id="MBB4684675.1"/>
    </source>
</evidence>
<evidence type="ECO:0000313" key="10">
    <source>
        <dbReference type="Proteomes" id="UP000581769"/>
    </source>
</evidence>
<keyword evidence="2 7" id="KW-0812">Transmembrane</keyword>
<comment type="caution">
    <text evidence="9">The sequence shown here is derived from an EMBL/GenBank/DDBJ whole genome shotgun (WGS) entry which is preliminary data.</text>
</comment>
<dbReference type="PRINTS" id="PR01217">
    <property type="entry name" value="PRICHEXTENSN"/>
</dbReference>
<feature type="compositionally biased region" description="Pro residues" evidence="8">
    <location>
        <begin position="65"/>
        <end position="87"/>
    </location>
</feature>
<keyword evidence="3 7" id="KW-1133">Transmembrane helix</keyword>
<dbReference type="RefSeq" id="WP_312873810.1">
    <property type="nucleotide sequence ID" value="NZ_JACHMG010000001.1"/>
</dbReference>
<dbReference type="Proteomes" id="UP000581769">
    <property type="component" value="Unassembled WGS sequence"/>
</dbReference>
<comment type="subcellular location">
    <subcellularLocation>
        <location evidence="7">Cell membrane</location>
        <topology evidence="7">Single-pass membrane protein</topology>
    </subcellularLocation>
</comment>
<protein>
    <recommendedName>
        <fullName evidence="7">Endolytic murein transglycosylase</fullName>
        <ecNumber evidence="7">4.2.2.29</ecNumber>
    </recommendedName>
    <alternativeName>
        <fullName evidence="7">Peptidoglycan lytic transglycosylase</fullName>
    </alternativeName>
    <alternativeName>
        <fullName evidence="7">Peptidoglycan polymerization terminase</fullName>
    </alternativeName>
</protein>
<comment type="similarity">
    <text evidence="7">Belongs to the transglycosylase MltG family.</text>
</comment>
<keyword evidence="5 7" id="KW-0456">Lyase</keyword>
<dbReference type="GO" id="GO:0005886">
    <property type="term" value="C:plasma membrane"/>
    <property type="evidence" value="ECO:0007669"/>
    <property type="project" value="UniProtKB-SubCell"/>
</dbReference>
<feature type="compositionally biased region" description="Acidic residues" evidence="8">
    <location>
        <begin position="246"/>
        <end position="263"/>
    </location>
</feature>
<feature type="site" description="Important for catalytic activity" evidence="7">
    <location>
        <position position="546"/>
    </location>
</feature>
<comment type="catalytic activity">
    <reaction evidence="7">
        <text>a peptidoglycan chain = a peptidoglycan chain with N-acetyl-1,6-anhydromuramyl-[peptide] at the reducing end + a peptidoglycan chain with N-acetylglucosamine at the non-reducing end.</text>
        <dbReference type="EC" id="4.2.2.29"/>
    </reaction>
</comment>
<reference evidence="9 10" key="1">
    <citation type="submission" date="2020-08" db="EMBL/GenBank/DDBJ databases">
        <title>Sequencing the genomes of 1000 actinobacteria strains.</title>
        <authorList>
            <person name="Klenk H.-P."/>
        </authorList>
    </citation>
    <scope>NUCLEOTIDE SEQUENCE [LARGE SCALE GENOMIC DNA]</scope>
    <source>
        <strain evidence="9 10">DSM 45859</strain>
    </source>
</reference>
<comment type="function">
    <text evidence="7">Functions as a peptidoglycan terminase that cleaves nascent peptidoglycan strands endolytically to terminate their elongation.</text>
</comment>
<evidence type="ECO:0000256" key="4">
    <source>
        <dbReference type="ARBA" id="ARBA00023136"/>
    </source>
</evidence>
<dbReference type="Pfam" id="PF02618">
    <property type="entry name" value="YceG"/>
    <property type="match status" value="1"/>
</dbReference>
<sequence length="663" mass="71340">MPPPGPDARGGQGPQLGPRGAEGEPLPSGGRRRDEGEQGTPAAGRPVDDRPPPPPRRRRAGNAEQPPPGRRPAARPPQPGPGEPPPGDSHGNASLRRRRRLEPDEVPTPDVGTPLSADPPAAAPRPPRRRPVPPPDGSMPPDPRFATGPVPPEGAAPADPRFAEGSMPPDPRLADPGQHPSMPPDPRFAATSMPRDPRFADTSMPPDPRAGRDGAYPQRRRPPEPPTEVIPSLPEEHPEPPREQLDDLFDEGYDEYPDGDYADDEHYGYEDGYEDGYDEDYADEPPEKPRRRRRKRALGWVAALVVLVVFAGGAYYGYQRLFGYADFDGSGQGDALVQVEDGDTTSAIGSKLTEAGVVASTKAFVKAGVDNTALSRIQQGYYLLKKQMSGSSAVDAITSPSARVGRLEIRPYTQLDDVKQPGGKVTPGVFSLMSKASCATLNGKSTCIPVDELRRTVAEADLKTLGVPDWAAADADKALSKDKRVEGLIAAGVYDVKPGWSATELISDLVKRSTEAIQAAGLGPENTGPDVSPYETLVVASLIEREAIGPDFGKVARVIYNRLEQRIKLGLDSTVNYPLDQPTLLTKPEDRKRPGPYNTYLNYGLPPTPIGVPSVDAIEAAVKPTEGDWAYFVKCEKDGHSCFAVTNDEHNENKALAQSRGVY</sequence>
<dbReference type="PANTHER" id="PTHR30518:SF2">
    <property type="entry name" value="ENDOLYTIC MUREIN TRANSGLYCOSYLASE"/>
    <property type="match status" value="1"/>
</dbReference>
<dbReference type="InterPro" id="IPR003770">
    <property type="entry name" value="MLTG-like"/>
</dbReference>
<evidence type="ECO:0000256" key="6">
    <source>
        <dbReference type="ARBA" id="ARBA00023316"/>
    </source>
</evidence>
<dbReference type="PANTHER" id="PTHR30518">
    <property type="entry name" value="ENDOLYTIC MUREIN TRANSGLYCOSYLASE"/>
    <property type="match status" value="1"/>
</dbReference>
<evidence type="ECO:0000256" key="7">
    <source>
        <dbReference type="HAMAP-Rule" id="MF_02065"/>
    </source>
</evidence>